<proteinExistence type="predicted"/>
<evidence type="ECO:0000259" key="2">
    <source>
        <dbReference type="PROSITE" id="PS50076"/>
    </source>
</evidence>
<keyword evidence="1" id="KW-1133">Transmembrane helix</keyword>
<dbReference type="AlphaFoldDB" id="A0A644YGT9"/>
<keyword evidence="1" id="KW-0812">Transmembrane</keyword>
<dbReference type="PROSITE" id="PS50076">
    <property type="entry name" value="DNAJ_2"/>
    <property type="match status" value="1"/>
</dbReference>
<sequence length="243" mass="26688">MGISKWISGAIGWAVAGPLGGLLGYALASLLEKQDGTSKHKEYREYSHVEERNSFLVSLLVLSSSVMKADGKVMQSELSYVKAFIVKNFGPDAGAEATRYLRELLKKEINISEVGTQIKRHMAYEARVQLLHYLAGIASADGSVTFSEINVIKSIATALDVSPADSQSILAMFDNGTGAAYKILELPEDASDDEVKKAYRRLAVMHHPDKVSHLGPDIQKAAEEKFKKITEAYDKIRKDRGIN</sequence>
<comment type="caution">
    <text evidence="3">The sequence shown here is derived from an EMBL/GenBank/DDBJ whole genome shotgun (WGS) entry which is preliminary data.</text>
</comment>
<dbReference type="InterPro" id="IPR036869">
    <property type="entry name" value="J_dom_sf"/>
</dbReference>
<dbReference type="SMART" id="SM00271">
    <property type="entry name" value="DnaJ"/>
    <property type="match status" value="1"/>
</dbReference>
<dbReference type="InterPro" id="IPR029024">
    <property type="entry name" value="TerB-like"/>
</dbReference>
<dbReference type="PANTHER" id="PTHR24074">
    <property type="entry name" value="CO-CHAPERONE PROTEIN DJLA"/>
    <property type="match status" value="1"/>
</dbReference>
<dbReference type="InterPro" id="IPR050817">
    <property type="entry name" value="DjlA_DnaK_co-chaperone"/>
</dbReference>
<dbReference type="Gene3D" id="1.10.287.110">
    <property type="entry name" value="DnaJ domain"/>
    <property type="match status" value="1"/>
</dbReference>
<dbReference type="Gene3D" id="1.10.3680.10">
    <property type="entry name" value="TerB-like"/>
    <property type="match status" value="1"/>
</dbReference>
<dbReference type="PRINTS" id="PR00625">
    <property type="entry name" value="JDOMAIN"/>
</dbReference>
<feature type="domain" description="J" evidence="2">
    <location>
        <begin position="179"/>
        <end position="241"/>
    </location>
</feature>
<dbReference type="InterPro" id="IPR007791">
    <property type="entry name" value="DjlA_N"/>
</dbReference>
<evidence type="ECO:0000313" key="3">
    <source>
        <dbReference type="EMBL" id="MPM27111.1"/>
    </source>
</evidence>
<gene>
    <name evidence="3" type="primary">djlA_10</name>
    <name evidence="3" type="ORF">SDC9_73616</name>
</gene>
<dbReference type="Pfam" id="PF00226">
    <property type="entry name" value="DnaJ"/>
    <property type="match status" value="1"/>
</dbReference>
<protein>
    <submittedName>
        <fullName evidence="3">DnaJ-like protein DjlA</fullName>
    </submittedName>
</protein>
<organism evidence="3">
    <name type="scientific">bioreactor metagenome</name>
    <dbReference type="NCBI Taxonomy" id="1076179"/>
    <lineage>
        <taxon>unclassified sequences</taxon>
        <taxon>metagenomes</taxon>
        <taxon>ecological metagenomes</taxon>
    </lineage>
</organism>
<dbReference type="EMBL" id="VSSQ01004910">
    <property type="protein sequence ID" value="MPM27111.1"/>
    <property type="molecule type" value="Genomic_DNA"/>
</dbReference>
<dbReference type="CDD" id="cd06257">
    <property type="entry name" value="DnaJ"/>
    <property type="match status" value="1"/>
</dbReference>
<reference evidence="3" key="1">
    <citation type="submission" date="2019-08" db="EMBL/GenBank/DDBJ databases">
        <authorList>
            <person name="Kucharzyk K."/>
            <person name="Murdoch R.W."/>
            <person name="Higgins S."/>
            <person name="Loffler F."/>
        </authorList>
    </citation>
    <scope>NUCLEOTIDE SEQUENCE</scope>
</reference>
<evidence type="ECO:0000256" key="1">
    <source>
        <dbReference type="SAM" id="Phobius"/>
    </source>
</evidence>
<name>A0A644YGT9_9ZZZZ</name>
<dbReference type="Pfam" id="PF05099">
    <property type="entry name" value="TerB"/>
    <property type="match status" value="1"/>
</dbReference>
<accession>A0A644YGT9</accession>
<dbReference type="SUPFAM" id="SSF46565">
    <property type="entry name" value="Chaperone J-domain"/>
    <property type="match status" value="1"/>
</dbReference>
<keyword evidence="1" id="KW-0472">Membrane</keyword>
<feature type="transmembrane region" description="Helical" evidence="1">
    <location>
        <begin position="6"/>
        <end position="31"/>
    </location>
</feature>
<dbReference type="InterPro" id="IPR001623">
    <property type="entry name" value="DnaJ_domain"/>
</dbReference>